<reference evidence="9 10" key="1">
    <citation type="submission" date="2024-05" db="EMBL/GenBank/DDBJ databases">
        <authorList>
            <person name="Wallberg A."/>
        </authorList>
    </citation>
    <scope>NUCLEOTIDE SEQUENCE [LARGE SCALE GENOMIC DNA]</scope>
</reference>
<dbReference type="Pfam" id="PF23106">
    <property type="entry name" value="EGF_Teneurin"/>
    <property type="match status" value="2"/>
</dbReference>
<feature type="disulfide bond" evidence="6">
    <location>
        <begin position="249"/>
        <end position="258"/>
    </location>
</feature>
<dbReference type="SMART" id="SM00181">
    <property type="entry name" value="EGF"/>
    <property type="match status" value="2"/>
</dbReference>
<feature type="domain" description="EGF-like" evidence="8">
    <location>
        <begin position="226"/>
        <end position="259"/>
    </location>
</feature>
<dbReference type="PANTHER" id="PTHR46376:SF2">
    <property type="entry name" value="DISTRACTED, ISOFORM B"/>
    <property type="match status" value="1"/>
</dbReference>
<evidence type="ECO:0000256" key="3">
    <source>
        <dbReference type="ARBA" id="ARBA00023157"/>
    </source>
</evidence>
<feature type="disulfide bond" evidence="5">
    <location>
        <begin position="74"/>
        <end position="101"/>
    </location>
</feature>
<evidence type="ECO:0000256" key="6">
    <source>
        <dbReference type="PROSITE-ProRule" id="PRU00076"/>
    </source>
</evidence>
<evidence type="ECO:0000313" key="10">
    <source>
        <dbReference type="Proteomes" id="UP001497623"/>
    </source>
</evidence>
<proteinExistence type="predicted"/>
<dbReference type="Proteomes" id="UP001497623">
    <property type="component" value="Unassembled WGS sequence"/>
</dbReference>
<keyword evidence="4" id="KW-0325">Glycoprotein</keyword>
<dbReference type="CDD" id="cd00041">
    <property type="entry name" value="CUB"/>
    <property type="match status" value="1"/>
</dbReference>
<feature type="domain" description="CUB" evidence="7">
    <location>
        <begin position="74"/>
        <end position="192"/>
    </location>
</feature>
<dbReference type="GO" id="GO:0005794">
    <property type="term" value="C:Golgi apparatus"/>
    <property type="evidence" value="ECO:0007669"/>
    <property type="project" value="TreeGrafter"/>
</dbReference>
<dbReference type="Pfam" id="PF00431">
    <property type="entry name" value="CUB"/>
    <property type="match status" value="1"/>
</dbReference>
<evidence type="ECO:0000259" key="8">
    <source>
        <dbReference type="PROSITE" id="PS50026"/>
    </source>
</evidence>
<dbReference type="PROSITE" id="PS01186">
    <property type="entry name" value="EGF_2"/>
    <property type="match status" value="1"/>
</dbReference>
<dbReference type="CDD" id="cd00055">
    <property type="entry name" value="EGF_Lam"/>
    <property type="match status" value="1"/>
</dbReference>
<keyword evidence="2" id="KW-0677">Repeat</keyword>
<comment type="caution">
    <text evidence="6">Lacks conserved residue(s) required for the propagation of feature annotation.</text>
</comment>
<dbReference type="Gene3D" id="2.60.120.290">
    <property type="entry name" value="Spermadhesin, CUB domain"/>
    <property type="match status" value="1"/>
</dbReference>
<evidence type="ECO:0000256" key="2">
    <source>
        <dbReference type="ARBA" id="ARBA00022737"/>
    </source>
</evidence>
<keyword evidence="3 6" id="KW-1015">Disulfide bond</keyword>
<dbReference type="FunFam" id="2.60.120.290:FF:000008">
    <property type="entry name" value="Attractin like 1"/>
    <property type="match status" value="1"/>
</dbReference>
<dbReference type="AlphaFoldDB" id="A0AAV2RKI8"/>
<feature type="disulfide bond" evidence="6">
    <location>
        <begin position="230"/>
        <end position="240"/>
    </location>
</feature>
<keyword evidence="6" id="KW-0245">EGF-like domain</keyword>
<evidence type="ECO:0000256" key="4">
    <source>
        <dbReference type="ARBA" id="ARBA00023180"/>
    </source>
</evidence>
<dbReference type="InterPro" id="IPR002049">
    <property type="entry name" value="LE_dom"/>
</dbReference>
<comment type="caution">
    <text evidence="9">The sequence shown here is derived from an EMBL/GenBank/DDBJ whole genome shotgun (WGS) entry which is preliminary data.</text>
</comment>
<dbReference type="FunFam" id="2.10.25.10:FF:000001">
    <property type="entry name" value="Tenascin C"/>
    <property type="match status" value="1"/>
</dbReference>
<evidence type="ECO:0000313" key="9">
    <source>
        <dbReference type="EMBL" id="CAL4125631.1"/>
    </source>
</evidence>
<keyword evidence="1" id="KW-0880">Kelch repeat</keyword>
<evidence type="ECO:0000256" key="1">
    <source>
        <dbReference type="ARBA" id="ARBA00022441"/>
    </source>
</evidence>
<dbReference type="SUPFAM" id="SSF49854">
    <property type="entry name" value="Spermadhesin, CUB domain"/>
    <property type="match status" value="1"/>
</dbReference>
<dbReference type="PROSITE" id="PS50026">
    <property type="entry name" value="EGF_3"/>
    <property type="match status" value="1"/>
</dbReference>
<dbReference type="InterPro" id="IPR000742">
    <property type="entry name" value="EGF"/>
</dbReference>
<feature type="non-terminal residue" evidence="9">
    <location>
        <position position="323"/>
    </location>
</feature>
<evidence type="ECO:0000259" key="7">
    <source>
        <dbReference type="PROSITE" id="PS01180"/>
    </source>
</evidence>
<dbReference type="InterPro" id="IPR000859">
    <property type="entry name" value="CUB_dom"/>
</dbReference>
<dbReference type="PROSITE" id="PS00022">
    <property type="entry name" value="EGF_1"/>
    <property type="match status" value="1"/>
</dbReference>
<evidence type="ECO:0000256" key="5">
    <source>
        <dbReference type="PROSITE-ProRule" id="PRU00059"/>
    </source>
</evidence>
<protein>
    <recommendedName>
        <fullName evidence="11">Attractin-like protein 1</fullName>
    </recommendedName>
</protein>
<organism evidence="9 10">
    <name type="scientific">Meganyctiphanes norvegica</name>
    <name type="common">Northern krill</name>
    <name type="synonym">Thysanopoda norvegica</name>
    <dbReference type="NCBI Taxonomy" id="48144"/>
    <lineage>
        <taxon>Eukaryota</taxon>
        <taxon>Metazoa</taxon>
        <taxon>Ecdysozoa</taxon>
        <taxon>Arthropoda</taxon>
        <taxon>Crustacea</taxon>
        <taxon>Multicrustacea</taxon>
        <taxon>Malacostraca</taxon>
        <taxon>Eumalacostraca</taxon>
        <taxon>Eucarida</taxon>
        <taxon>Euphausiacea</taxon>
        <taxon>Euphausiidae</taxon>
        <taxon>Meganyctiphanes</taxon>
    </lineage>
</organism>
<keyword evidence="10" id="KW-1185">Reference proteome</keyword>
<dbReference type="InterPro" id="IPR035914">
    <property type="entry name" value="Sperma_CUB_dom_sf"/>
</dbReference>
<dbReference type="EMBL" id="CAXKWB010023934">
    <property type="protein sequence ID" value="CAL4125631.1"/>
    <property type="molecule type" value="Genomic_DNA"/>
</dbReference>
<sequence>MSAPPKRFRMSRKLRAKTQLRATSKILGFCWPSSVCLYGMCKCVNSGRGKYKGKECLCMENMWRRVRESCCQNCNGTVRLWSSNSSVITDGSGNYSEDNQCAWLIDATKPNATIRLHLDHFATECSWDHLYVFDGNSIYDPLLAVFSGMVVQDDYSVPYIPEVVAKSGFALLYFYSDAAYNLTGFSISYKVEGCASTVVGSECSKHGVCLDGVCTCDAGWGGAACSIETCPRKCSGHGQCNPEEHRCVCHHGYTGADCSQVKESGWWTVVGHDVSSQIKEASSYSSLLERSSHTALLLNDKIWVIGGHSFTKKPFLLEYDIKG</sequence>
<dbReference type="SMART" id="SM00042">
    <property type="entry name" value="CUB"/>
    <property type="match status" value="1"/>
</dbReference>
<accession>A0AAV2RKI8</accession>
<gene>
    <name evidence="9" type="ORF">MNOR_LOCUS25263</name>
</gene>
<dbReference type="InterPro" id="IPR051568">
    <property type="entry name" value="LZTR1/Attractin"/>
</dbReference>
<name>A0AAV2RKI8_MEGNR</name>
<dbReference type="PROSITE" id="PS01180">
    <property type="entry name" value="CUB"/>
    <property type="match status" value="1"/>
</dbReference>
<dbReference type="PANTHER" id="PTHR46376">
    <property type="entry name" value="LEUCINE-ZIPPER-LIKE TRANSCRIPTIONAL REGULATOR 1"/>
    <property type="match status" value="1"/>
</dbReference>
<dbReference type="Gene3D" id="2.10.25.10">
    <property type="entry name" value="Laminin"/>
    <property type="match status" value="2"/>
</dbReference>
<evidence type="ECO:0008006" key="11">
    <source>
        <dbReference type="Google" id="ProtNLM"/>
    </source>
</evidence>